<dbReference type="AlphaFoldDB" id="A0A5J4RIC4"/>
<keyword evidence="2" id="KW-0520">NAD</keyword>
<proteinExistence type="inferred from homology"/>
<dbReference type="PANTHER" id="PTHR11085:SF4">
    <property type="entry name" value="NAD-DEPENDENT PROTEIN DEACYLASE"/>
    <property type="match status" value="1"/>
</dbReference>
<dbReference type="HAMAP" id="MF_01121">
    <property type="entry name" value="Sirtuin_ClassIII"/>
    <property type="match status" value="1"/>
</dbReference>
<dbReference type="GO" id="GO:0070403">
    <property type="term" value="F:NAD+ binding"/>
    <property type="evidence" value="ECO:0007669"/>
    <property type="project" value="InterPro"/>
</dbReference>
<dbReference type="Gene3D" id="3.30.1600.10">
    <property type="entry name" value="SIR2/SIRT2 'Small Domain"/>
    <property type="match status" value="1"/>
</dbReference>
<reference evidence="4" key="1">
    <citation type="submission" date="2019-03" db="EMBL/GenBank/DDBJ databases">
        <title>Single cell metagenomics reveals metabolic interactions within the superorganism composed of flagellate Streblomastix strix and complex community of Bacteroidetes bacteria on its surface.</title>
        <authorList>
            <person name="Treitli S.C."/>
            <person name="Kolisko M."/>
            <person name="Husnik F."/>
            <person name="Keeling P."/>
            <person name="Hampl V."/>
        </authorList>
    </citation>
    <scope>NUCLEOTIDE SEQUENCE</scope>
    <source>
        <strain evidence="4">STM</strain>
    </source>
</reference>
<dbReference type="InterPro" id="IPR026590">
    <property type="entry name" value="Ssirtuin_cat_dom"/>
</dbReference>
<dbReference type="GO" id="GO:0017136">
    <property type="term" value="F:histone deacetylase activity, NAD-dependent"/>
    <property type="evidence" value="ECO:0007669"/>
    <property type="project" value="TreeGrafter"/>
</dbReference>
<protein>
    <submittedName>
        <fullName evidence="4">NAD-dependent protein deacylase</fullName>
        <ecNumber evidence="4">3.5.1.-</ecNumber>
    </submittedName>
</protein>
<dbReference type="CDD" id="cd01412">
    <property type="entry name" value="SIRT5_Af1_CobB"/>
    <property type="match status" value="1"/>
</dbReference>
<dbReference type="InterPro" id="IPR026591">
    <property type="entry name" value="Sirtuin_cat_small_dom_sf"/>
</dbReference>
<evidence type="ECO:0000256" key="2">
    <source>
        <dbReference type="ARBA" id="ARBA00023027"/>
    </source>
</evidence>
<gene>
    <name evidence="4" type="ORF">EZS27_018182</name>
</gene>
<accession>A0A5J4RIC4</accession>
<evidence type="ECO:0000256" key="1">
    <source>
        <dbReference type="ARBA" id="ARBA00022679"/>
    </source>
</evidence>
<dbReference type="GO" id="GO:0036054">
    <property type="term" value="F:protein-malonyllysine demalonylase activity"/>
    <property type="evidence" value="ECO:0007669"/>
    <property type="project" value="InterPro"/>
</dbReference>
<dbReference type="EC" id="3.5.1.-" evidence="4"/>
<keyword evidence="1" id="KW-0808">Transferase</keyword>
<dbReference type="Gene3D" id="3.40.50.1220">
    <property type="entry name" value="TPP-binding domain"/>
    <property type="match status" value="1"/>
</dbReference>
<sequence>MKNLVVLSGAGMSAESGISTFRDAGGLWDKYPVEQVATPEGYRRDPALVIRFYNERRKQLLEVKPNCGHELLAKIEKDFHVTVITQNVDNLHERAGSTHIIHLHGELTKVCSSKDPYNPHYIKELKPETYEVKMGDLAGDGSQLRPFIVWFGEAVPEIETAIPFVEEADIFVIIGTSMSVYPAAGLLNYVSDEAEVWLIDPKEVHTNHSLKIHVIQKGASEGVAELLTKLR</sequence>
<dbReference type="GO" id="GO:0036055">
    <property type="term" value="F:protein-succinyllysine desuccinylase activity"/>
    <property type="evidence" value="ECO:0007669"/>
    <property type="project" value="InterPro"/>
</dbReference>
<evidence type="ECO:0000313" key="4">
    <source>
        <dbReference type="EMBL" id="KAA6333399.1"/>
    </source>
</evidence>
<feature type="domain" description="Deacetylase sirtuin-type" evidence="3">
    <location>
        <begin position="1"/>
        <end position="231"/>
    </location>
</feature>
<dbReference type="SUPFAM" id="SSF52467">
    <property type="entry name" value="DHS-like NAD/FAD-binding domain"/>
    <property type="match status" value="1"/>
</dbReference>
<dbReference type="PANTHER" id="PTHR11085">
    <property type="entry name" value="NAD-DEPENDENT PROTEIN DEACYLASE SIRTUIN-5, MITOCHONDRIAL-RELATED"/>
    <property type="match status" value="1"/>
</dbReference>
<dbReference type="Pfam" id="PF02146">
    <property type="entry name" value="SIR2"/>
    <property type="match status" value="1"/>
</dbReference>
<dbReference type="InterPro" id="IPR027546">
    <property type="entry name" value="Sirtuin_class_III"/>
</dbReference>
<keyword evidence="4" id="KW-0378">Hydrolase</keyword>
<comment type="caution">
    <text evidence="4">The sequence shown here is derived from an EMBL/GenBank/DDBJ whole genome shotgun (WGS) entry which is preliminary data.</text>
</comment>
<dbReference type="EMBL" id="SNRY01001118">
    <property type="protein sequence ID" value="KAA6333399.1"/>
    <property type="molecule type" value="Genomic_DNA"/>
</dbReference>
<dbReference type="InterPro" id="IPR029035">
    <property type="entry name" value="DHS-like_NAD/FAD-binding_dom"/>
</dbReference>
<dbReference type="PROSITE" id="PS50305">
    <property type="entry name" value="SIRTUIN"/>
    <property type="match status" value="1"/>
</dbReference>
<dbReference type="InterPro" id="IPR050134">
    <property type="entry name" value="NAD-dep_sirtuin_deacylases"/>
</dbReference>
<evidence type="ECO:0000259" key="3">
    <source>
        <dbReference type="PROSITE" id="PS50305"/>
    </source>
</evidence>
<name>A0A5J4RIC4_9ZZZZ</name>
<organism evidence="4">
    <name type="scientific">termite gut metagenome</name>
    <dbReference type="NCBI Taxonomy" id="433724"/>
    <lineage>
        <taxon>unclassified sequences</taxon>
        <taxon>metagenomes</taxon>
        <taxon>organismal metagenomes</taxon>
    </lineage>
</organism>
<dbReference type="InterPro" id="IPR003000">
    <property type="entry name" value="Sirtuin"/>
</dbReference>